<comment type="caution">
    <text evidence="2">The sequence shown here is derived from an EMBL/GenBank/DDBJ whole genome shotgun (WGS) entry which is preliminary data.</text>
</comment>
<dbReference type="Proteomes" id="UP001302321">
    <property type="component" value="Unassembled WGS sequence"/>
</dbReference>
<organism evidence="2 3">
    <name type="scientific">Triangularia setosa</name>
    <dbReference type="NCBI Taxonomy" id="2587417"/>
    <lineage>
        <taxon>Eukaryota</taxon>
        <taxon>Fungi</taxon>
        <taxon>Dikarya</taxon>
        <taxon>Ascomycota</taxon>
        <taxon>Pezizomycotina</taxon>
        <taxon>Sordariomycetes</taxon>
        <taxon>Sordariomycetidae</taxon>
        <taxon>Sordariales</taxon>
        <taxon>Podosporaceae</taxon>
        <taxon>Triangularia</taxon>
    </lineage>
</organism>
<reference evidence="2" key="2">
    <citation type="submission" date="2023-05" db="EMBL/GenBank/DDBJ databases">
        <authorList>
            <consortium name="Lawrence Berkeley National Laboratory"/>
            <person name="Steindorff A."/>
            <person name="Hensen N."/>
            <person name="Bonometti L."/>
            <person name="Westerberg I."/>
            <person name="Brannstrom I.O."/>
            <person name="Guillou S."/>
            <person name="Cros-Aarteil S."/>
            <person name="Calhoun S."/>
            <person name="Haridas S."/>
            <person name="Kuo A."/>
            <person name="Mondo S."/>
            <person name="Pangilinan J."/>
            <person name="Riley R."/>
            <person name="Labutti K."/>
            <person name="Andreopoulos B."/>
            <person name="Lipzen A."/>
            <person name="Chen C."/>
            <person name="Yanf M."/>
            <person name="Daum C."/>
            <person name="Ng V."/>
            <person name="Clum A."/>
            <person name="Ohm R."/>
            <person name="Martin F."/>
            <person name="Silar P."/>
            <person name="Natvig D."/>
            <person name="Lalanne C."/>
            <person name="Gautier V."/>
            <person name="Ament-Velasquez S.L."/>
            <person name="Kruys A."/>
            <person name="Hutchinson M.I."/>
            <person name="Powell A.J."/>
            <person name="Barry K."/>
            <person name="Miller A.N."/>
            <person name="Grigoriev I.V."/>
            <person name="Debuchy R."/>
            <person name="Gladieux P."/>
            <person name="Thoren M.H."/>
            <person name="Johannesson H."/>
        </authorList>
    </citation>
    <scope>NUCLEOTIDE SEQUENCE</scope>
    <source>
        <strain evidence="2">CBS 892.96</strain>
    </source>
</reference>
<protein>
    <submittedName>
        <fullName evidence="2">Uncharacterized protein</fullName>
    </submittedName>
</protein>
<accession>A0AAN6W275</accession>
<evidence type="ECO:0000313" key="3">
    <source>
        <dbReference type="Proteomes" id="UP001302321"/>
    </source>
</evidence>
<feature type="compositionally biased region" description="Acidic residues" evidence="1">
    <location>
        <begin position="302"/>
        <end position="313"/>
    </location>
</feature>
<sequence>MRKKSASDFGTARIEKCDHFDEARSSLALRDTKLPLDDDRYSRPIIVTGRAQLPRKEEQGSRKYAAKVYDSVYYPIFLIDTFVYNSAEEDLSTDCATRADRDYAIESAACSLINEAAREHPEVGKGMLNFYGSWTVDLSCPQSKEGYRPVRMISLGKFDNAQPMSKLIREWWCDIKHSNIHPHDVLVRKDGTVAIIHFQEALLGPTQRTVLFVVAKMVEGHHSPIVRHRPCTIRGLVSSWKVIGAAECGPEKLENIWAEWVPKAWLDDSDLAAIWRMQTHSGDNRYDRSGQKDHGDKRHYDEEEDQVGEEDYDERFRAL</sequence>
<proteinExistence type="predicted"/>
<gene>
    <name evidence="2" type="ORF">QBC36DRAFT_381385</name>
</gene>
<dbReference type="AlphaFoldDB" id="A0AAN6W275"/>
<feature type="region of interest" description="Disordered" evidence="1">
    <location>
        <begin position="282"/>
        <end position="319"/>
    </location>
</feature>
<evidence type="ECO:0000256" key="1">
    <source>
        <dbReference type="SAM" id="MobiDB-lite"/>
    </source>
</evidence>
<reference evidence="2" key="1">
    <citation type="journal article" date="2023" name="Mol. Phylogenet. Evol.">
        <title>Genome-scale phylogeny and comparative genomics of the fungal order Sordariales.</title>
        <authorList>
            <person name="Hensen N."/>
            <person name="Bonometti L."/>
            <person name="Westerberg I."/>
            <person name="Brannstrom I.O."/>
            <person name="Guillou S."/>
            <person name="Cros-Aarteil S."/>
            <person name="Calhoun S."/>
            <person name="Haridas S."/>
            <person name="Kuo A."/>
            <person name="Mondo S."/>
            <person name="Pangilinan J."/>
            <person name="Riley R."/>
            <person name="LaButti K."/>
            <person name="Andreopoulos B."/>
            <person name="Lipzen A."/>
            <person name="Chen C."/>
            <person name="Yan M."/>
            <person name="Daum C."/>
            <person name="Ng V."/>
            <person name="Clum A."/>
            <person name="Steindorff A."/>
            <person name="Ohm R.A."/>
            <person name="Martin F."/>
            <person name="Silar P."/>
            <person name="Natvig D.O."/>
            <person name="Lalanne C."/>
            <person name="Gautier V."/>
            <person name="Ament-Velasquez S.L."/>
            <person name="Kruys A."/>
            <person name="Hutchinson M.I."/>
            <person name="Powell A.J."/>
            <person name="Barry K."/>
            <person name="Miller A.N."/>
            <person name="Grigoriev I.V."/>
            <person name="Debuchy R."/>
            <person name="Gladieux P."/>
            <person name="Hiltunen Thoren M."/>
            <person name="Johannesson H."/>
        </authorList>
    </citation>
    <scope>NUCLEOTIDE SEQUENCE</scope>
    <source>
        <strain evidence="2">CBS 892.96</strain>
    </source>
</reference>
<keyword evidence="3" id="KW-1185">Reference proteome</keyword>
<dbReference type="EMBL" id="MU866381">
    <property type="protein sequence ID" value="KAK4172932.1"/>
    <property type="molecule type" value="Genomic_DNA"/>
</dbReference>
<name>A0AAN6W275_9PEZI</name>
<evidence type="ECO:0000313" key="2">
    <source>
        <dbReference type="EMBL" id="KAK4172932.1"/>
    </source>
</evidence>
<feature type="compositionally biased region" description="Basic and acidic residues" evidence="1">
    <location>
        <begin position="282"/>
        <end position="301"/>
    </location>
</feature>